<dbReference type="PIRSF" id="PIRSF033199">
    <property type="entry name" value="UCP033199"/>
    <property type="match status" value="1"/>
</dbReference>
<gene>
    <name evidence="1" type="ORF">GON03_05255</name>
</gene>
<evidence type="ECO:0000313" key="2">
    <source>
        <dbReference type="Proteomes" id="UP000473525"/>
    </source>
</evidence>
<dbReference type="RefSeq" id="WP_181644946.1">
    <property type="nucleotide sequence ID" value="NZ_WSEK01000004.1"/>
</dbReference>
<name>A0A6L6XMT9_9ACTN</name>
<dbReference type="Gene3D" id="1.10.8.290">
    <property type="entry name" value="uncharacterized protein sp1917 domain"/>
    <property type="match status" value="1"/>
</dbReference>
<dbReference type="EMBL" id="WSEK01000004">
    <property type="protein sequence ID" value="MVQ48579.1"/>
    <property type="molecule type" value="Genomic_DNA"/>
</dbReference>
<accession>A0A6L6XMT9</accession>
<proteinExistence type="predicted"/>
<comment type="caution">
    <text evidence="1">The sequence shown here is derived from an EMBL/GenBank/DDBJ whole genome shotgun (WGS) entry which is preliminary data.</text>
</comment>
<dbReference type="Pfam" id="PF09966">
    <property type="entry name" value="DUF2200"/>
    <property type="match status" value="1"/>
</dbReference>
<sequence length="113" mass="12833">MHRIFGTSVASVYPHYVTKVEKKGRTKDELDEVIRWLTGFDDAELERHLADETTFADFFGQAHLNPSAALITGSVCGVKVQEVEDPLMRQIRYLDKLVDELAKGRPMEKVLRG</sequence>
<protein>
    <submittedName>
        <fullName evidence="1">DUF2200 family protein</fullName>
    </submittedName>
</protein>
<keyword evidence="2" id="KW-1185">Reference proteome</keyword>
<dbReference type="Proteomes" id="UP000473525">
    <property type="component" value="Unassembled WGS sequence"/>
</dbReference>
<dbReference type="InterPro" id="IPR014580">
    <property type="entry name" value="UCP033199"/>
</dbReference>
<dbReference type="AlphaFoldDB" id="A0A6L6XMT9"/>
<reference evidence="1 2" key="1">
    <citation type="submission" date="2019-12" db="EMBL/GenBank/DDBJ databases">
        <authorList>
            <person name="Huq M.A."/>
        </authorList>
    </citation>
    <scope>NUCLEOTIDE SEQUENCE [LARGE SCALE GENOMIC DNA]</scope>
    <source>
        <strain evidence="1 2">MAH-18</strain>
    </source>
</reference>
<evidence type="ECO:0000313" key="1">
    <source>
        <dbReference type="EMBL" id="MVQ48579.1"/>
    </source>
</evidence>
<dbReference type="InterPro" id="IPR023204">
    <property type="entry name" value="SP1917_dom_sf"/>
</dbReference>
<organism evidence="1 2">
    <name type="scientific">Nocardioides agri</name>
    <dbReference type="NCBI Taxonomy" id="2682843"/>
    <lineage>
        <taxon>Bacteria</taxon>
        <taxon>Bacillati</taxon>
        <taxon>Actinomycetota</taxon>
        <taxon>Actinomycetes</taxon>
        <taxon>Propionibacteriales</taxon>
        <taxon>Nocardioidaceae</taxon>
        <taxon>Nocardioides</taxon>
    </lineage>
</organism>